<dbReference type="Pfam" id="PF00772">
    <property type="entry name" value="DnaB"/>
    <property type="match status" value="1"/>
</dbReference>
<dbReference type="InterPro" id="IPR036185">
    <property type="entry name" value="DNA_heli_DnaB-like_N_sf"/>
</dbReference>
<protein>
    <submittedName>
        <fullName evidence="5">DnaB-like helicase N terminal domain-containing protein</fullName>
    </submittedName>
</protein>
<dbReference type="Proteomes" id="UP000199651">
    <property type="component" value="Unassembled WGS sequence"/>
</dbReference>
<evidence type="ECO:0000256" key="1">
    <source>
        <dbReference type="ARBA" id="ARBA00022705"/>
    </source>
</evidence>
<dbReference type="RefSeq" id="WP_133794192.1">
    <property type="nucleotide sequence ID" value="NZ_FNDV01000001.1"/>
</dbReference>
<dbReference type="GO" id="GO:0003677">
    <property type="term" value="F:DNA binding"/>
    <property type="evidence" value="ECO:0007669"/>
    <property type="project" value="UniProtKB-KW"/>
</dbReference>
<evidence type="ECO:0000313" key="5">
    <source>
        <dbReference type="EMBL" id="SDP75455.1"/>
    </source>
</evidence>
<keyword evidence="5" id="KW-0378">Hydrolase</keyword>
<keyword evidence="1" id="KW-0235">DNA replication</keyword>
<name>A0A1H0VB40_9PSEU</name>
<dbReference type="OrthoDB" id="3627722at2"/>
<keyword evidence="6" id="KW-1185">Reference proteome</keyword>
<sequence>MPSPTIDPETIVLGTLMQATPANARPILARLHYRDFADPRGRYVFDLMAAFVTDNVPSLDPATLLGFADRIGAFRDTNHAHLLTRWVFNAYSVTVPLVALDFHIARLIEHSYRRTVAANAARLAQLAESSTLAELDAHCAHFTAQLTEHRARITDPRPTGPSAIRPNRSAA</sequence>
<gene>
    <name evidence="5" type="ORF">SAMN05192558_113139</name>
</gene>
<dbReference type="Gene3D" id="1.10.860.10">
    <property type="entry name" value="DNAb Helicase, Chain A"/>
    <property type="match status" value="1"/>
</dbReference>
<feature type="region of interest" description="Disordered" evidence="3">
    <location>
        <begin position="150"/>
        <end position="171"/>
    </location>
</feature>
<dbReference type="STRING" id="504798.SAMN05421871_101893"/>
<dbReference type="GO" id="GO:0006260">
    <property type="term" value="P:DNA replication"/>
    <property type="evidence" value="ECO:0007669"/>
    <property type="project" value="UniProtKB-KW"/>
</dbReference>
<evidence type="ECO:0000313" key="6">
    <source>
        <dbReference type="Proteomes" id="UP000199651"/>
    </source>
</evidence>
<keyword evidence="2" id="KW-0238">DNA-binding</keyword>
<dbReference type="SUPFAM" id="SSF48024">
    <property type="entry name" value="N-terminal domain of DnaB helicase"/>
    <property type="match status" value="1"/>
</dbReference>
<dbReference type="EMBL" id="FNJB01000013">
    <property type="protein sequence ID" value="SDP75455.1"/>
    <property type="molecule type" value="Genomic_DNA"/>
</dbReference>
<keyword evidence="5" id="KW-0067">ATP-binding</keyword>
<evidence type="ECO:0000256" key="2">
    <source>
        <dbReference type="ARBA" id="ARBA00023125"/>
    </source>
</evidence>
<evidence type="ECO:0000256" key="3">
    <source>
        <dbReference type="SAM" id="MobiDB-lite"/>
    </source>
</evidence>
<proteinExistence type="predicted"/>
<dbReference type="GO" id="GO:0003678">
    <property type="term" value="F:DNA helicase activity"/>
    <property type="evidence" value="ECO:0007669"/>
    <property type="project" value="InterPro"/>
</dbReference>
<dbReference type="InterPro" id="IPR016136">
    <property type="entry name" value="DNA_helicase_N/primase_C"/>
</dbReference>
<feature type="domain" description="DNA helicase DnaB-like N-terminal" evidence="4">
    <location>
        <begin position="5"/>
        <end position="87"/>
    </location>
</feature>
<keyword evidence="5" id="KW-0547">Nucleotide-binding</keyword>
<evidence type="ECO:0000259" key="4">
    <source>
        <dbReference type="Pfam" id="PF00772"/>
    </source>
</evidence>
<dbReference type="InterPro" id="IPR007693">
    <property type="entry name" value="DNA_helicase_DnaB-like_N"/>
</dbReference>
<reference evidence="6" key="1">
    <citation type="submission" date="2016-10" db="EMBL/GenBank/DDBJ databases">
        <authorList>
            <person name="Varghese N."/>
            <person name="Submissions S."/>
        </authorList>
    </citation>
    <scope>NUCLEOTIDE SEQUENCE [LARGE SCALE GENOMIC DNA]</scope>
    <source>
        <strain evidence="6">IBRC-M 10655</strain>
    </source>
</reference>
<accession>A0A1H0VB40</accession>
<dbReference type="GO" id="GO:0005524">
    <property type="term" value="F:ATP binding"/>
    <property type="evidence" value="ECO:0007669"/>
    <property type="project" value="InterPro"/>
</dbReference>
<dbReference type="AlphaFoldDB" id="A0A1H0VB40"/>
<keyword evidence="5" id="KW-0347">Helicase</keyword>
<organism evidence="5 6">
    <name type="scientific">Actinokineospora alba</name>
    <dbReference type="NCBI Taxonomy" id="504798"/>
    <lineage>
        <taxon>Bacteria</taxon>
        <taxon>Bacillati</taxon>
        <taxon>Actinomycetota</taxon>
        <taxon>Actinomycetes</taxon>
        <taxon>Pseudonocardiales</taxon>
        <taxon>Pseudonocardiaceae</taxon>
        <taxon>Actinokineospora</taxon>
    </lineage>
</organism>